<dbReference type="Pfam" id="PF04124">
    <property type="entry name" value="Dor1"/>
    <property type="match status" value="2"/>
</dbReference>
<comment type="caution">
    <text evidence="12">The sequence shown here is derived from an EMBL/GenBank/DDBJ whole genome shotgun (WGS) entry which is preliminary data.</text>
</comment>
<reference evidence="12" key="2">
    <citation type="submission" date="2020-08" db="EMBL/GenBank/DDBJ databases">
        <title>Plant Genome Project.</title>
        <authorList>
            <person name="Zhang R.-G."/>
        </authorList>
    </citation>
    <scope>NUCLEOTIDE SEQUENCE</scope>
    <source>
        <strain evidence="12">Huo1</strain>
        <tissue evidence="12">Leaf</tissue>
    </source>
</reference>
<gene>
    <name evidence="12" type="ORF">SASPL_153240</name>
</gene>
<keyword evidence="6" id="KW-0333">Golgi apparatus</keyword>
<keyword evidence="10" id="KW-1133">Transmembrane helix</keyword>
<evidence type="ECO:0000256" key="1">
    <source>
        <dbReference type="ARBA" id="ARBA00004395"/>
    </source>
</evidence>
<comment type="subcellular location">
    <subcellularLocation>
        <location evidence="1">Golgi apparatus membrane</location>
        <topology evidence="1">Peripheral membrane protein</topology>
    </subcellularLocation>
</comment>
<evidence type="ECO:0000256" key="8">
    <source>
        <dbReference type="ARBA" id="ARBA00031347"/>
    </source>
</evidence>
<dbReference type="GO" id="GO:0017119">
    <property type="term" value="C:Golgi transport complex"/>
    <property type="evidence" value="ECO:0007669"/>
    <property type="project" value="InterPro"/>
</dbReference>
<dbReference type="SUPFAM" id="SSF74788">
    <property type="entry name" value="Cullin repeat-like"/>
    <property type="match status" value="1"/>
</dbReference>
<dbReference type="PANTHER" id="PTHR21311">
    <property type="entry name" value="CONSERVED OLIGOMERIC GOLGI COMPLEX COMPONENT 8"/>
    <property type="match status" value="1"/>
</dbReference>
<feature type="domain" description="Methyltransferase type 12" evidence="11">
    <location>
        <begin position="704"/>
        <end position="801"/>
    </location>
</feature>
<evidence type="ECO:0000256" key="7">
    <source>
        <dbReference type="ARBA" id="ARBA00023136"/>
    </source>
</evidence>
<dbReference type="EMBL" id="PNBA02000021">
    <property type="protein sequence ID" value="KAG6388043.1"/>
    <property type="molecule type" value="Genomic_DNA"/>
</dbReference>
<feature type="transmembrane region" description="Helical" evidence="10">
    <location>
        <begin position="805"/>
        <end position="829"/>
    </location>
</feature>
<keyword evidence="5" id="KW-0653">Protein transport</keyword>
<reference evidence="12" key="1">
    <citation type="submission" date="2018-01" db="EMBL/GenBank/DDBJ databases">
        <authorList>
            <person name="Mao J.F."/>
        </authorList>
    </citation>
    <scope>NUCLEOTIDE SEQUENCE</scope>
    <source>
        <strain evidence="12">Huo1</strain>
        <tissue evidence="12">Leaf</tissue>
    </source>
</reference>
<dbReference type="SUPFAM" id="SSF53335">
    <property type="entry name" value="S-adenosyl-L-methionine-dependent methyltransferases"/>
    <property type="match status" value="2"/>
</dbReference>
<evidence type="ECO:0000313" key="12">
    <source>
        <dbReference type="EMBL" id="KAG6388043.1"/>
    </source>
</evidence>
<feature type="transmembrane region" description="Helical" evidence="10">
    <location>
        <begin position="766"/>
        <end position="784"/>
    </location>
</feature>
<feature type="region of interest" description="Disordered" evidence="9">
    <location>
        <begin position="550"/>
        <end position="570"/>
    </location>
</feature>
<keyword evidence="4" id="KW-0813">Transport</keyword>
<evidence type="ECO:0000256" key="3">
    <source>
        <dbReference type="ARBA" id="ARBA00020983"/>
    </source>
</evidence>
<evidence type="ECO:0000259" key="11">
    <source>
        <dbReference type="Pfam" id="PF08242"/>
    </source>
</evidence>
<dbReference type="InterPro" id="IPR013217">
    <property type="entry name" value="Methyltransf_12"/>
</dbReference>
<accession>A0A8X8W4L8</accession>
<protein>
    <recommendedName>
        <fullName evidence="3">Conserved oligomeric Golgi complex subunit 8</fullName>
    </recommendedName>
    <alternativeName>
        <fullName evidence="8">Component of oligomeric Golgi complex 8</fullName>
    </alternativeName>
</protein>
<proteinExistence type="inferred from homology"/>
<evidence type="ECO:0000256" key="6">
    <source>
        <dbReference type="ARBA" id="ARBA00023034"/>
    </source>
</evidence>
<organism evidence="12">
    <name type="scientific">Salvia splendens</name>
    <name type="common">Scarlet sage</name>
    <dbReference type="NCBI Taxonomy" id="180675"/>
    <lineage>
        <taxon>Eukaryota</taxon>
        <taxon>Viridiplantae</taxon>
        <taxon>Streptophyta</taxon>
        <taxon>Embryophyta</taxon>
        <taxon>Tracheophyta</taxon>
        <taxon>Spermatophyta</taxon>
        <taxon>Magnoliopsida</taxon>
        <taxon>eudicotyledons</taxon>
        <taxon>Gunneridae</taxon>
        <taxon>Pentapetalae</taxon>
        <taxon>asterids</taxon>
        <taxon>lamiids</taxon>
        <taxon>Lamiales</taxon>
        <taxon>Lamiaceae</taxon>
        <taxon>Nepetoideae</taxon>
        <taxon>Mentheae</taxon>
        <taxon>Salviinae</taxon>
        <taxon>Salvia</taxon>
        <taxon>Salvia subgen. Calosphace</taxon>
        <taxon>core Calosphace</taxon>
    </lineage>
</organism>
<name>A0A8X8W4L8_SALSN</name>
<dbReference type="InterPro" id="IPR007255">
    <property type="entry name" value="COG8"/>
</dbReference>
<dbReference type="Pfam" id="PF08242">
    <property type="entry name" value="Methyltransf_12"/>
    <property type="match status" value="1"/>
</dbReference>
<dbReference type="Gene3D" id="3.40.50.150">
    <property type="entry name" value="Vaccinia Virus protein VP39"/>
    <property type="match status" value="2"/>
</dbReference>
<dbReference type="Proteomes" id="UP000298416">
    <property type="component" value="Unassembled WGS sequence"/>
</dbReference>
<dbReference type="GO" id="GO:0000139">
    <property type="term" value="C:Golgi membrane"/>
    <property type="evidence" value="ECO:0007669"/>
    <property type="project" value="UniProtKB-SubCell"/>
</dbReference>
<dbReference type="PANTHER" id="PTHR21311:SF0">
    <property type="entry name" value="CONSERVED OLIGOMERIC GOLGI COMPLEX SUBUNIT 8"/>
    <property type="match status" value="1"/>
</dbReference>
<evidence type="ECO:0000256" key="9">
    <source>
        <dbReference type="SAM" id="MobiDB-lite"/>
    </source>
</evidence>
<comment type="similarity">
    <text evidence="2">Belongs to the COG8 family.</text>
</comment>
<dbReference type="InterPro" id="IPR016159">
    <property type="entry name" value="Cullin_repeat-like_dom_sf"/>
</dbReference>
<keyword evidence="7 10" id="KW-0472">Membrane</keyword>
<evidence type="ECO:0000256" key="5">
    <source>
        <dbReference type="ARBA" id="ARBA00022927"/>
    </source>
</evidence>
<dbReference type="Pfam" id="PF10294">
    <property type="entry name" value="Methyltransf_16"/>
    <property type="match status" value="1"/>
</dbReference>
<keyword evidence="10" id="KW-0812">Transmembrane</keyword>
<evidence type="ECO:0000256" key="4">
    <source>
        <dbReference type="ARBA" id="ARBA00022448"/>
    </source>
</evidence>
<dbReference type="CDD" id="cd02440">
    <property type="entry name" value="AdoMet_MTases"/>
    <property type="match status" value="2"/>
</dbReference>
<dbReference type="InterPro" id="IPR029063">
    <property type="entry name" value="SAM-dependent_MTases_sf"/>
</dbReference>
<dbReference type="GO" id="GO:0015031">
    <property type="term" value="P:protein transport"/>
    <property type="evidence" value="ECO:0007669"/>
    <property type="project" value="UniProtKB-KW"/>
</dbReference>
<dbReference type="GO" id="GO:0006891">
    <property type="term" value="P:intra-Golgi vesicle-mediated transport"/>
    <property type="evidence" value="ECO:0007669"/>
    <property type="project" value="TreeGrafter"/>
</dbReference>
<sequence>MTAMASPESSANGDVSAEMSNLLPLASAAQQPYVSELLSFTLDRLHKEPELLRVDAERIRRQMQEVAVGNYRAFIAAADALLEIREEVSSIDKHLESLLLPLRTVNYKLLGRYGVKMENKIAISYERCVRNGNFDEALDLETFVAKLTTMHPKIPVIQALATEVRQTTQSLLSQLLQKLRSNIQLPECLRIIGYLRRIGVFSEYEMRLQFLRCREAWLTGILDDLDQRNPYEYLKGMVNCHRMHLFDVVNQYRAIFADHTSVSEENYDGGLLFDWAMHQITTHLKTLKVMLPKIGEGGSLSNILDQCMYCAMGLGWVGLDFRGLLPPLFEEAVLNLFSKNMSSAVENFQLVLDSHRWVPLPAVGFPANSLTDESHDDVTPPSSLMEHPPLAVFINGELQIEILFDVFWHHGILVFTVFLRVVAAGVSAAMNELRPCAPVSLKHVLAQQLVKDLQAVSNTLLRYRTTKILKDNESQLFLKLCQAFIEVTNLSIYIQYYLEPSLDDAGSVQVAFPHCATCFGRCYPGGAALITDAKNLFDGISRLLATSPSRELPKPVKNQNASENGNGHMVENGVRHSIERTGSSSQDEKEPNRVGSDKEVEAAAYTTSEETQQPPFTDELELIPCNAFIISSMELWKIVTRFMCQEGIVMAATPSSGVSVSENQQTQHSKIQIYAPSNDEVSAFWRGWSLISRLVEGEGRTVVLEVGCGAGNTIFPLLATYPDLFVHACDFSPRAVNLVKTHKEFTEAKVNAFVCDLTANDLCAHVAPSSVDIVTMIFVLSAVSPEKMPAMLQNIRKVLKASTQFIYCLQMGVYYFVIMLLVILLRWGLERFTGKEQKISENFYVRGDGTRAFYFSDEFLENLLKGNEFSMEEHVLCCKQVENRSREIVMNRRWVQAVFRPAETNGICAGDAPAQAGQIQRECDKREDGIQATEIDMSEGMAVEMFGVSPSIKESHEVSVHDYTFKINVLSGEFQHTCASTGLMLWESARLMASVLATNQNIVAGKRVLELGSGCGGICPMIAAASADLVVATDGDTKAIDLLKENVASNLKSSPPSLHIKKLEWGNREDIQAIKQLNKEGFDVIIGTDVTYVSQAIIPLFSTTRELISTSSRCSGNNKQPPALILCHVFRQVDKPSILSAASQCGFELADRWSDKTPSSSVQGIIGTWFNTSPYRIPSAALNIMLFHLA</sequence>
<evidence type="ECO:0000313" key="13">
    <source>
        <dbReference type="Proteomes" id="UP000298416"/>
    </source>
</evidence>
<evidence type="ECO:0000256" key="10">
    <source>
        <dbReference type="SAM" id="Phobius"/>
    </source>
</evidence>
<keyword evidence="13" id="KW-1185">Reference proteome</keyword>
<dbReference type="AlphaFoldDB" id="A0A8X8W4L8"/>
<evidence type="ECO:0000256" key="2">
    <source>
        <dbReference type="ARBA" id="ARBA00006419"/>
    </source>
</evidence>
<dbReference type="InterPro" id="IPR019410">
    <property type="entry name" value="Methyltransf_16"/>
</dbReference>